<feature type="transmembrane region" description="Helical" evidence="1">
    <location>
        <begin position="170"/>
        <end position="194"/>
    </location>
</feature>
<comment type="caution">
    <text evidence="3">The sequence shown here is derived from an EMBL/GenBank/DDBJ whole genome shotgun (WGS) entry which is preliminary data.</text>
</comment>
<evidence type="ECO:0000313" key="4">
    <source>
        <dbReference type="Proteomes" id="UP001219525"/>
    </source>
</evidence>
<feature type="transmembrane region" description="Helical" evidence="1">
    <location>
        <begin position="94"/>
        <end position="116"/>
    </location>
</feature>
<sequence>MASSPINPQTPKAYLLPDIANEIQNCEYIYVGSLSAYIWDILCNLKNDYKLLSSYRFNVGMAAYFLSRHCVLWLSPHVNIQRNAFSVYPLDHCALHMVIDLVFYAVAIPANSLLFFLRGRAIFDRNRFLVTFMFTLWLGVLGTAITSPFGVKGANIGPTKYCITASGEPYVGASAILPLVHDTAVFLAISWRLFQNSHIYSINGIRENVKAFFTGEHLPRFSKAVMQDGQLYYLIALTANLVVVVMYYNTQVATTYSTMFTSCNVMLTNAMACHVYRNTKFGYHKRVVSTSELMTRDTQSVIIMHKSMPKQGEPGSVQNTDMTRSTKKAEMLVDAEATLK</sequence>
<keyword evidence="1" id="KW-1133">Transmembrane helix</keyword>
<organism evidence="3 4">
    <name type="scientific">Mycena pura</name>
    <dbReference type="NCBI Taxonomy" id="153505"/>
    <lineage>
        <taxon>Eukaryota</taxon>
        <taxon>Fungi</taxon>
        <taxon>Dikarya</taxon>
        <taxon>Basidiomycota</taxon>
        <taxon>Agaricomycotina</taxon>
        <taxon>Agaricomycetes</taxon>
        <taxon>Agaricomycetidae</taxon>
        <taxon>Agaricales</taxon>
        <taxon>Marasmiineae</taxon>
        <taxon>Mycenaceae</taxon>
        <taxon>Mycena</taxon>
    </lineage>
</organism>
<dbReference type="Pfam" id="PF20151">
    <property type="entry name" value="DUF6533"/>
    <property type="match status" value="1"/>
</dbReference>
<keyword evidence="1" id="KW-0812">Transmembrane</keyword>
<gene>
    <name evidence="3" type="ORF">GGX14DRAFT_379755</name>
</gene>
<protein>
    <recommendedName>
        <fullName evidence="2">DUF6533 domain-containing protein</fullName>
    </recommendedName>
</protein>
<dbReference type="InterPro" id="IPR045340">
    <property type="entry name" value="DUF6533"/>
</dbReference>
<dbReference type="Proteomes" id="UP001219525">
    <property type="component" value="Unassembled WGS sequence"/>
</dbReference>
<keyword evidence="4" id="KW-1185">Reference proteome</keyword>
<dbReference type="EMBL" id="JARJCW010000115">
    <property type="protein sequence ID" value="KAJ7192842.1"/>
    <property type="molecule type" value="Genomic_DNA"/>
</dbReference>
<accession>A0AAD6Y1Z7</accession>
<feature type="transmembrane region" description="Helical" evidence="1">
    <location>
        <begin position="128"/>
        <end position="150"/>
    </location>
</feature>
<evidence type="ECO:0000256" key="1">
    <source>
        <dbReference type="SAM" id="Phobius"/>
    </source>
</evidence>
<keyword evidence="1" id="KW-0472">Membrane</keyword>
<feature type="domain" description="DUF6533" evidence="2">
    <location>
        <begin position="28"/>
        <end position="72"/>
    </location>
</feature>
<dbReference type="AlphaFoldDB" id="A0AAD6Y1Z7"/>
<name>A0AAD6Y1Z7_9AGAR</name>
<reference evidence="3" key="1">
    <citation type="submission" date="2023-03" db="EMBL/GenBank/DDBJ databases">
        <title>Massive genome expansion in bonnet fungi (Mycena s.s.) driven by repeated elements and novel gene families across ecological guilds.</title>
        <authorList>
            <consortium name="Lawrence Berkeley National Laboratory"/>
            <person name="Harder C.B."/>
            <person name="Miyauchi S."/>
            <person name="Viragh M."/>
            <person name="Kuo A."/>
            <person name="Thoen E."/>
            <person name="Andreopoulos B."/>
            <person name="Lu D."/>
            <person name="Skrede I."/>
            <person name="Drula E."/>
            <person name="Henrissat B."/>
            <person name="Morin E."/>
            <person name="Kohler A."/>
            <person name="Barry K."/>
            <person name="LaButti K."/>
            <person name="Morin E."/>
            <person name="Salamov A."/>
            <person name="Lipzen A."/>
            <person name="Mereny Z."/>
            <person name="Hegedus B."/>
            <person name="Baldrian P."/>
            <person name="Stursova M."/>
            <person name="Weitz H."/>
            <person name="Taylor A."/>
            <person name="Grigoriev I.V."/>
            <person name="Nagy L.G."/>
            <person name="Martin F."/>
            <person name="Kauserud H."/>
        </authorList>
    </citation>
    <scope>NUCLEOTIDE SEQUENCE</scope>
    <source>
        <strain evidence="3">9144</strain>
    </source>
</reference>
<evidence type="ECO:0000259" key="2">
    <source>
        <dbReference type="Pfam" id="PF20151"/>
    </source>
</evidence>
<evidence type="ECO:0000313" key="3">
    <source>
        <dbReference type="EMBL" id="KAJ7192842.1"/>
    </source>
</evidence>
<proteinExistence type="predicted"/>
<feature type="transmembrane region" description="Helical" evidence="1">
    <location>
        <begin position="231"/>
        <end position="250"/>
    </location>
</feature>
<feature type="transmembrane region" description="Helical" evidence="1">
    <location>
        <begin position="256"/>
        <end position="276"/>
    </location>
</feature>